<keyword evidence="3" id="KW-0808">Transferase</keyword>
<comment type="similarity">
    <text evidence="1 2">Belongs to the DegT/DnrJ/EryC1 family.</text>
</comment>
<evidence type="ECO:0000313" key="3">
    <source>
        <dbReference type="EMBL" id="HFH29355.1"/>
    </source>
</evidence>
<dbReference type="InterPro" id="IPR015421">
    <property type="entry name" value="PyrdxlP-dep_Trfase_major"/>
</dbReference>
<dbReference type="AlphaFoldDB" id="A0A7C3EG92"/>
<dbReference type="Pfam" id="PF01041">
    <property type="entry name" value="DegT_DnrJ_EryC1"/>
    <property type="match status" value="1"/>
</dbReference>
<evidence type="ECO:0000256" key="1">
    <source>
        <dbReference type="ARBA" id="ARBA00037999"/>
    </source>
</evidence>
<dbReference type="Gene3D" id="3.40.640.10">
    <property type="entry name" value="Type I PLP-dependent aspartate aminotransferase-like (Major domain)"/>
    <property type="match status" value="1"/>
</dbReference>
<dbReference type="InterPro" id="IPR015424">
    <property type="entry name" value="PyrdxlP-dep_Trfase"/>
</dbReference>
<dbReference type="EMBL" id="DSVL01000234">
    <property type="protein sequence ID" value="HFH29355.1"/>
    <property type="molecule type" value="Genomic_DNA"/>
</dbReference>
<dbReference type="GO" id="GO:0008483">
    <property type="term" value="F:transaminase activity"/>
    <property type="evidence" value="ECO:0007669"/>
    <property type="project" value="UniProtKB-KW"/>
</dbReference>
<dbReference type="PANTHER" id="PTHR30244:SF34">
    <property type="entry name" value="DTDP-4-AMINO-4,6-DIDEOXYGALACTOSE TRANSAMINASE"/>
    <property type="match status" value="1"/>
</dbReference>
<gene>
    <name evidence="3" type="ORF">ENS59_07565</name>
</gene>
<evidence type="ECO:0000256" key="2">
    <source>
        <dbReference type="RuleBase" id="RU004508"/>
    </source>
</evidence>
<dbReference type="Gene3D" id="3.90.1150.10">
    <property type="entry name" value="Aspartate Aminotransferase, domain 1"/>
    <property type="match status" value="1"/>
</dbReference>
<dbReference type="InterPro" id="IPR000653">
    <property type="entry name" value="DegT/StrS_aminotransferase"/>
</dbReference>
<accession>A0A7C3EG92</accession>
<keyword evidence="3" id="KW-0032">Aminotransferase</keyword>
<comment type="caution">
    <text evidence="3">The sequence shown here is derived from an EMBL/GenBank/DDBJ whole genome shotgun (WGS) entry which is preliminary data.</text>
</comment>
<protein>
    <submittedName>
        <fullName evidence="3">DegT/DnrJ/EryC1/StrS aminotransferase family protein</fullName>
    </submittedName>
</protein>
<proteinExistence type="inferred from homology"/>
<dbReference type="SUPFAM" id="SSF53383">
    <property type="entry name" value="PLP-dependent transferases"/>
    <property type="match status" value="1"/>
</dbReference>
<keyword evidence="2" id="KW-0663">Pyridoxal phosphate</keyword>
<reference evidence="3" key="1">
    <citation type="journal article" date="2020" name="mSystems">
        <title>Genome- and Community-Level Interaction Insights into Carbon Utilization and Element Cycling Functions of Hydrothermarchaeota in Hydrothermal Sediment.</title>
        <authorList>
            <person name="Zhou Z."/>
            <person name="Liu Y."/>
            <person name="Xu W."/>
            <person name="Pan J."/>
            <person name="Luo Z.H."/>
            <person name="Li M."/>
        </authorList>
    </citation>
    <scope>NUCLEOTIDE SEQUENCE [LARGE SCALE GENOMIC DNA]</scope>
    <source>
        <strain evidence="3">SpSt-503</strain>
    </source>
</reference>
<sequence length="343" mass="37789">MKIDVFSPTIRRKEMDAVLSALVDDALGPGDLSLKLLAVAKEYSNFDFAVSFRSPAIALFYALKALNITNNEGVLISALSPMYYIQVLKDASLTPIIADVDEHTGNLTKNTISKALQQGSVPVRCIINHHTLGYVPNTAELIELGIPIIEDISRSYGTNIGELKVGSLGTLTLLGLEERDVLTSGGGAILYAANRREAAVLRQFADLPTEYLIPDMNAAMAVVQFKEHEKNFTRKKEIAEVLLQAALRTRHKRFIQLDTADYNNYSFPLVLQTGMKDVVAYANKKEVSVEHAFSDTIIAKIPEYQSSCPNAYSLSLRTVLFPLYPRLSGKQIEKIAKVLATLP</sequence>
<name>A0A7C3EG92_9SPIR</name>
<organism evidence="3">
    <name type="scientific">Gracilinema caldarium</name>
    <dbReference type="NCBI Taxonomy" id="215591"/>
    <lineage>
        <taxon>Bacteria</taxon>
        <taxon>Pseudomonadati</taxon>
        <taxon>Spirochaetota</taxon>
        <taxon>Spirochaetia</taxon>
        <taxon>Spirochaetales</taxon>
        <taxon>Breznakiellaceae</taxon>
        <taxon>Gracilinema</taxon>
    </lineage>
</organism>
<dbReference type="PANTHER" id="PTHR30244">
    <property type="entry name" value="TRANSAMINASE"/>
    <property type="match status" value="1"/>
</dbReference>
<dbReference type="GO" id="GO:0030170">
    <property type="term" value="F:pyridoxal phosphate binding"/>
    <property type="evidence" value="ECO:0007669"/>
    <property type="project" value="TreeGrafter"/>
</dbReference>
<dbReference type="GO" id="GO:0000271">
    <property type="term" value="P:polysaccharide biosynthetic process"/>
    <property type="evidence" value="ECO:0007669"/>
    <property type="project" value="TreeGrafter"/>
</dbReference>
<dbReference type="InterPro" id="IPR015422">
    <property type="entry name" value="PyrdxlP-dep_Trfase_small"/>
</dbReference>